<dbReference type="AlphaFoldDB" id="A0A951PS92"/>
<evidence type="ECO:0000313" key="1">
    <source>
        <dbReference type="EMBL" id="MBW4549325.1"/>
    </source>
</evidence>
<proteinExistence type="predicted"/>
<evidence type="ECO:0000313" key="2">
    <source>
        <dbReference type="Proteomes" id="UP000753908"/>
    </source>
</evidence>
<dbReference type="Proteomes" id="UP000753908">
    <property type="component" value="Unassembled WGS sequence"/>
</dbReference>
<dbReference type="EMBL" id="JAHHIF010000092">
    <property type="protein sequence ID" value="MBW4549325.1"/>
    <property type="molecule type" value="Genomic_DNA"/>
</dbReference>
<sequence length="268" mass="31065">MSFPYGQIKPLPTKHIPESDWRFAFEQIQLTITTNSYNSPIFAHTQPAFIGSKSEALKAEAKQVEQMNIDMLQLALYRVCQQYIDPLTYKFPCRLEKAQRAYLEAWGDYWYQLLRLCERLHSYQNFGYQNAAHWFMCLVNEWHNTKILSIAVGNVKGGRSALIDLINDDLKNLKEGSLSEVADLPIRNALFKIALNSLGGTKSQLRRQYWQPFLKAYVAWRDQIKTNSCICSIAQTTDKQGRLRFQINRGTKLGKGKSYLNKWKDKPL</sequence>
<name>A0A951PS92_9CYAN</name>
<reference evidence="1" key="1">
    <citation type="submission" date="2021-05" db="EMBL/GenBank/DDBJ databases">
        <authorList>
            <person name="Pietrasiak N."/>
            <person name="Ward R."/>
            <person name="Stajich J.E."/>
            <person name="Kurbessoian T."/>
        </authorList>
    </citation>
    <scope>NUCLEOTIDE SEQUENCE</scope>
    <source>
        <strain evidence="1">CPER-KK1</strain>
    </source>
</reference>
<gene>
    <name evidence="1" type="ORF">KME25_33690</name>
</gene>
<reference evidence="1" key="2">
    <citation type="journal article" date="2022" name="Microbiol. Resour. Announc.">
        <title>Metagenome Sequencing to Explore Phylogenomics of Terrestrial Cyanobacteria.</title>
        <authorList>
            <person name="Ward R.D."/>
            <person name="Stajich J.E."/>
            <person name="Johansen J.R."/>
            <person name="Huntemann M."/>
            <person name="Clum A."/>
            <person name="Foster B."/>
            <person name="Foster B."/>
            <person name="Roux S."/>
            <person name="Palaniappan K."/>
            <person name="Varghese N."/>
            <person name="Mukherjee S."/>
            <person name="Reddy T.B.K."/>
            <person name="Daum C."/>
            <person name="Copeland A."/>
            <person name="Chen I.A."/>
            <person name="Ivanova N.N."/>
            <person name="Kyrpides N.C."/>
            <person name="Shapiro N."/>
            <person name="Eloe-Fadrosh E.A."/>
            <person name="Pietrasiak N."/>
        </authorList>
    </citation>
    <scope>NUCLEOTIDE SEQUENCE</scope>
    <source>
        <strain evidence="1">CPER-KK1</strain>
    </source>
</reference>
<organism evidence="1 2">
    <name type="scientific">Symplocastrum torsivum CPER-KK1</name>
    <dbReference type="NCBI Taxonomy" id="450513"/>
    <lineage>
        <taxon>Bacteria</taxon>
        <taxon>Bacillati</taxon>
        <taxon>Cyanobacteriota</taxon>
        <taxon>Cyanophyceae</taxon>
        <taxon>Oscillatoriophycideae</taxon>
        <taxon>Oscillatoriales</taxon>
        <taxon>Microcoleaceae</taxon>
        <taxon>Symplocastrum</taxon>
    </lineage>
</organism>
<protein>
    <submittedName>
        <fullName evidence="1">Uncharacterized protein</fullName>
    </submittedName>
</protein>
<comment type="caution">
    <text evidence="1">The sequence shown here is derived from an EMBL/GenBank/DDBJ whole genome shotgun (WGS) entry which is preliminary data.</text>
</comment>
<accession>A0A951PS92</accession>